<evidence type="ECO:0000256" key="6">
    <source>
        <dbReference type="ARBA" id="ARBA00023002"/>
    </source>
</evidence>
<dbReference type="Proteomes" id="UP000183442">
    <property type="component" value="Unassembled WGS sequence"/>
</dbReference>
<comment type="similarity">
    <text evidence="2">Belongs to the organic radical-activating enzymes family.</text>
</comment>
<protein>
    <submittedName>
        <fullName evidence="10">Pyruvate formate lyase activating enzyme</fullName>
    </submittedName>
</protein>
<evidence type="ECO:0000313" key="10">
    <source>
        <dbReference type="EMBL" id="SFL78167.1"/>
    </source>
</evidence>
<evidence type="ECO:0000256" key="8">
    <source>
        <dbReference type="ARBA" id="ARBA00023014"/>
    </source>
</evidence>
<dbReference type="GO" id="GO:0051539">
    <property type="term" value="F:4 iron, 4 sulfur cluster binding"/>
    <property type="evidence" value="ECO:0007669"/>
    <property type="project" value="UniProtKB-KW"/>
</dbReference>
<dbReference type="SFLD" id="SFLDS00029">
    <property type="entry name" value="Radical_SAM"/>
    <property type="match status" value="1"/>
</dbReference>
<evidence type="ECO:0000313" key="11">
    <source>
        <dbReference type="Proteomes" id="UP000183442"/>
    </source>
</evidence>
<dbReference type="GO" id="GO:0046872">
    <property type="term" value="F:metal ion binding"/>
    <property type="evidence" value="ECO:0007669"/>
    <property type="project" value="UniProtKB-KW"/>
</dbReference>
<dbReference type="InterPro" id="IPR013785">
    <property type="entry name" value="Aldolase_TIM"/>
</dbReference>
<name>A0A1I4KIB3_METOL</name>
<dbReference type="Pfam" id="PF13353">
    <property type="entry name" value="Fer4_12"/>
    <property type="match status" value="1"/>
</dbReference>
<dbReference type="OrthoDB" id="5583at2157"/>
<dbReference type="RefSeq" id="WP_074798891.1">
    <property type="nucleotide sequence ID" value="NZ_FOTL01000038.1"/>
</dbReference>
<organism evidence="10 11">
    <name type="scientific">Methanobrevibacter olleyae</name>
    <dbReference type="NCBI Taxonomy" id="294671"/>
    <lineage>
        <taxon>Archaea</taxon>
        <taxon>Methanobacteriati</taxon>
        <taxon>Methanobacteriota</taxon>
        <taxon>Methanomada group</taxon>
        <taxon>Methanobacteria</taxon>
        <taxon>Methanobacteriales</taxon>
        <taxon>Methanobacteriaceae</taxon>
        <taxon>Methanobrevibacter</taxon>
    </lineage>
</organism>
<feature type="domain" description="Radical SAM core" evidence="9">
    <location>
        <begin position="14"/>
        <end position="251"/>
    </location>
</feature>
<dbReference type="SFLD" id="SFLDG01066">
    <property type="entry name" value="organic_radical-activating_enz"/>
    <property type="match status" value="1"/>
</dbReference>
<reference evidence="11" key="1">
    <citation type="submission" date="2016-10" db="EMBL/GenBank/DDBJ databases">
        <authorList>
            <person name="Varghese N."/>
        </authorList>
    </citation>
    <scope>NUCLEOTIDE SEQUENCE [LARGE SCALE GENOMIC DNA]</scope>
    <source>
        <strain evidence="11">DSM 16632</strain>
    </source>
</reference>
<dbReference type="PIRSF" id="PIRSF000371">
    <property type="entry name" value="PFL_act_enz"/>
    <property type="match status" value="1"/>
</dbReference>
<keyword evidence="3" id="KW-0004">4Fe-4S</keyword>
<dbReference type="CDD" id="cd01335">
    <property type="entry name" value="Radical_SAM"/>
    <property type="match status" value="1"/>
</dbReference>
<dbReference type="GO" id="GO:0016491">
    <property type="term" value="F:oxidoreductase activity"/>
    <property type="evidence" value="ECO:0007669"/>
    <property type="project" value="UniProtKB-KW"/>
</dbReference>
<dbReference type="SUPFAM" id="SSF102114">
    <property type="entry name" value="Radical SAM enzymes"/>
    <property type="match status" value="1"/>
</dbReference>
<dbReference type="GO" id="GO:0016829">
    <property type="term" value="F:lyase activity"/>
    <property type="evidence" value="ECO:0007669"/>
    <property type="project" value="UniProtKB-KW"/>
</dbReference>
<dbReference type="Gene3D" id="3.20.20.70">
    <property type="entry name" value="Aldolase class I"/>
    <property type="match status" value="1"/>
</dbReference>
<evidence type="ECO:0000256" key="4">
    <source>
        <dbReference type="ARBA" id="ARBA00022691"/>
    </source>
</evidence>
<dbReference type="PANTHER" id="PTHR30352">
    <property type="entry name" value="PYRUVATE FORMATE-LYASE-ACTIVATING ENZYME"/>
    <property type="match status" value="1"/>
</dbReference>
<keyword evidence="8" id="KW-0411">Iron-sulfur</keyword>
<gene>
    <name evidence="10" type="ORF">SAMN02910297_01741</name>
</gene>
<dbReference type="InterPro" id="IPR058240">
    <property type="entry name" value="rSAM_sf"/>
</dbReference>
<dbReference type="InterPro" id="IPR007197">
    <property type="entry name" value="rSAM"/>
</dbReference>
<keyword evidence="7" id="KW-0408">Iron</keyword>
<dbReference type="InterPro" id="IPR012839">
    <property type="entry name" value="Organic_radical_activase"/>
</dbReference>
<accession>A0A1I4KIB3</accession>
<evidence type="ECO:0000256" key="2">
    <source>
        <dbReference type="ARBA" id="ARBA00009777"/>
    </source>
</evidence>
<dbReference type="PROSITE" id="PS01087">
    <property type="entry name" value="RADICAL_ACTIVATING"/>
    <property type="match status" value="1"/>
</dbReference>
<dbReference type="AlphaFoldDB" id="A0A1I4KIB3"/>
<dbReference type="PANTHER" id="PTHR30352:SF4">
    <property type="entry name" value="PYRUVATE FORMATE-LYASE 2-ACTIVATING ENZYME"/>
    <property type="match status" value="1"/>
</dbReference>
<keyword evidence="6" id="KW-0560">Oxidoreductase</keyword>
<dbReference type="EMBL" id="FOTL01000038">
    <property type="protein sequence ID" value="SFL78167.1"/>
    <property type="molecule type" value="Genomic_DNA"/>
</dbReference>
<keyword evidence="4" id="KW-0949">S-adenosyl-L-methionine</keyword>
<keyword evidence="5" id="KW-0479">Metal-binding</keyword>
<sequence length="257" mass="29886">MTVRITNIQRFSLQDGSGIRTTVFLKGCDLTCPWCCNPENLNFEIEDYNHNNKNESFGYDISLEELEKEILKDEIYYGDAKGGVTFSGGEPLLQIESLKPLLKNLKDKNINICFETSLSVSNNLLKIAIPFIDELFIDIKLLDKKEAKEVLNLDMDAYYKNLELINNSKIKNENITFRIPLNKEYTLKEENIKLILKLIEKYPNFKVEIFKTHNLAKSKYESLNKEFNSFSEINDDFVNEIYKKIKKINSNVRVISL</sequence>
<keyword evidence="10" id="KW-0670">Pyruvate</keyword>
<comment type="cofactor">
    <cofactor evidence="1">
        <name>[4Fe-4S] cluster</name>
        <dbReference type="ChEBI" id="CHEBI:49883"/>
    </cofactor>
</comment>
<evidence type="ECO:0000256" key="1">
    <source>
        <dbReference type="ARBA" id="ARBA00001966"/>
    </source>
</evidence>
<evidence type="ECO:0000256" key="5">
    <source>
        <dbReference type="ARBA" id="ARBA00022723"/>
    </source>
</evidence>
<evidence type="ECO:0000256" key="7">
    <source>
        <dbReference type="ARBA" id="ARBA00023004"/>
    </source>
</evidence>
<dbReference type="InterPro" id="IPR001989">
    <property type="entry name" value="Radical_activat_CS"/>
</dbReference>
<proteinExistence type="inferred from homology"/>
<evidence type="ECO:0000256" key="3">
    <source>
        <dbReference type="ARBA" id="ARBA00022485"/>
    </source>
</evidence>
<evidence type="ECO:0000259" key="9">
    <source>
        <dbReference type="PROSITE" id="PS51918"/>
    </source>
</evidence>
<dbReference type="PROSITE" id="PS51918">
    <property type="entry name" value="RADICAL_SAM"/>
    <property type="match status" value="1"/>
</dbReference>
<dbReference type="InterPro" id="IPR034457">
    <property type="entry name" value="Organic_radical-activating"/>
</dbReference>
<keyword evidence="10" id="KW-0456">Lyase</keyword>